<dbReference type="EMBL" id="HBNS01041068">
    <property type="protein sequence ID" value="CAE4639553.1"/>
    <property type="molecule type" value="Transcribed_RNA"/>
</dbReference>
<evidence type="ECO:0000256" key="3">
    <source>
        <dbReference type="PIRSR" id="PIRSR617939-1"/>
    </source>
</evidence>
<protein>
    <recommendedName>
        <fullName evidence="1">gamma-glutamylcyclotransferase</fullName>
        <ecNumber evidence="1">4.3.2.9</ecNumber>
    </recommendedName>
</protein>
<dbReference type="InterPro" id="IPR013024">
    <property type="entry name" value="GGCT-like"/>
</dbReference>
<dbReference type="AlphaFoldDB" id="A0A7S4SAG5"/>
<evidence type="ECO:0000256" key="2">
    <source>
        <dbReference type="ARBA" id="ARBA00023239"/>
    </source>
</evidence>
<dbReference type="PANTHER" id="PTHR12935:SF0">
    <property type="entry name" value="GAMMA-GLUTAMYLCYCLOTRANSFERASE"/>
    <property type="match status" value="1"/>
</dbReference>
<keyword evidence="2" id="KW-0456">Lyase</keyword>
<sequence>MILYKLSFWGALYTFFNILQNAQSLSSNAARPTTYNYFAFGSNMALATMESLRNITPLASTAAVLPGHRLAFNVPGMPFIEPSWASIEPIDSEGISNSNKNHLVHGVLYKLTEKDFVTVCQSEGVPLSYTLHRCQPIPYIGDNEKAGWDTYQKTLTESNNNNKRKDASKQNVLGSVPAYTLRAGRTEWRKGKDIPPSSSYMRVLVRGAREFCVDDDYICMLEKIPTGRTLIGGGVAGAMLGMAEASRKR</sequence>
<evidence type="ECO:0000313" key="5">
    <source>
        <dbReference type="EMBL" id="CAE4639553.1"/>
    </source>
</evidence>
<evidence type="ECO:0000256" key="1">
    <source>
        <dbReference type="ARBA" id="ARBA00012346"/>
    </source>
</evidence>
<feature type="active site" description="Proton acceptor" evidence="3">
    <location>
        <position position="123"/>
    </location>
</feature>
<accession>A0A7S4SAG5</accession>
<dbReference type="GO" id="GO:0003839">
    <property type="term" value="F:gamma-glutamylcyclotransferase activity"/>
    <property type="evidence" value="ECO:0007669"/>
    <property type="project" value="UniProtKB-EC"/>
</dbReference>
<dbReference type="PANTHER" id="PTHR12935">
    <property type="entry name" value="GAMMA-GLUTAMYLCYCLOTRANSFERASE"/>
    <property type="match status" value="1"/>
</dbReference>
<dbReference type="CDD" id="cd06661">
    <property type="entry name" value="GGCT_like"/>
    <property type="match status" value="1"/>
</dbReference>
<organism evidence="5">
    <name type="scientific">Ditylum brightwellii</name>
    <dbReference type="NCBI Taxonomy" id="49249"/>
    <lineage>
        <taxon>Eukaryota</taxon>
        <taxon>Sar</taxon>
        <taxon>Stramenopiles</taxon>
        <taxon>Ochrophyta</taxon>
        <taxon>Bacillariophyta</taxon>
        <taxon>Mediophyceae</taxon>
        <taxon>Lithodesmiophycidae</taxon>
        <taxon>Lithodesmiales</taxon>
        <taxon>Lithodesmiaceae</taxon>
        <taxon>Ditylum</taxon>
    </lineage>
</organism>
<dbReference type="EC" id="4.3.2.9" evidence="1"/>
<dbReference type="Gene3D" id="3.10.490.10">
    <property type="entry name" value="Gamma-glutamyl cyclotransferase-like"/>
    <property type="match status" value="1"/>
</dbReference>
<gene>
    <name evidence="5" type="ORF">DBRI00130_LOCUS31962</name>
</gene>
<reference evidence="5" key="1">
    <citation type="submission" date="2021-01" db="EMBL/GenBank/DDBJ databases">
        <authorList>
            <person name="Corre E."/>
            <person name="Pelletier E."/>
            <person name="Niang G."/>
            <person name="Scheremetjew M."/>
            <person name="Finn R."/>
            <person name="Kale V."/>
            <person name="Holt S."/>
            <person name="Cochrane G."/>
            <person name="Meng A."/>
            <person name="Brown T."/>
            <person name="Cohen L."/>
        </authorList>
    </citation>
    <scope>NUCLEOTIDE SEQUENCE</scope>
    <source>
        <strain evidence="5">GSO104</strain>
    </source>
</reference>
<dbReference type="InterPro" id="IPR017939">
    <property type="entry name" value="G-Glutamylcylcotransferase"/>
</dbReference>
<proteinExistence type="predicted"/>
<feature type="binding site" evidence="4">
    <location>
        <begin position="37"/>
        <end position="42"/>
    </location>
    <ligand>
        <name>substrate</name>
    </ligand>
</feature>
<evidence type="ECO:0000256" key="4">
    <source>
        <dbReference type="PIRSR" id="PIRSR617939-2"/>
    </source>
</evidence>
<name>A0A7S4SAG5_9STRA</name>